<dbReference type="GO" id="GO:0006596">
    <property type="term" value="P:polyamine biosynthetic process"/>
    <property type="evidence" value="ECO:0007669"/>
    <property type="project" value="UniProtKB-KW"/>
</dbReference>
<name>A0A3P3VWB4_9MICO</name>
<keyword evidence="1" id="KW-0620">Polyamine biosynthesis</keyword>
<dbReference type="InterPro" id="IPR029063">
    <property type="entry name" value="SAM-dependent_MTases_sf"/>
</dbReference>
<gene>
    <name evidence="3" type="ORF">EG850_06915</name>
</gene>
<dbReference type="OrthoDB" id="8221452at2"/>
<dbReference type="PANTHER" id="PTHR43317:SF1">
    <property type="entry name" value="THERMOSPERMINE SYNTHASE ACAULIS5"/>
    <property type="match status" value="1"/>
</dbReference>
<evidence type="ECO:0000256" key="1">
    <source>
        <dbReference type="ARBA" id="ARBA00023115"/>
    </source>
</evidence>
<evidence type="ECO:0000313" key="3">
    <source>
        <dbReference type="EMBL" id="RRJ86744.1"/>
    </source>
</evidence>
<dbReference type="EMBL" id="RQVS01000007">
    <property type="protein sequence ID" value="RRJ86744.1"/>
    <property type="molecule type" value="Genomic_DNA"/>
</dbReference>
<organism evidence="3 4">
    <name type="scientific">Gulosibacter macacae</name>
    <dbReference type="NCBI Taxonomy" id="2488791"/>
    <lineage>
        <taxon>Bacteria</taxon>
        <taxon>Bacillati</taxon>
        <taxon>Actinomycetota</taxon>
        <taxon>Actinomycetes</taxon>
        <taxon>Micrococcales</taxon>
        <taxon>Microbacteriaceae</taxon>
        <taxon>Gulosibacter</taxon>
    </lineage>
</organism>
<dbReference type="AlphaFoldDB" id="A0A3P3VWB4"/>
<feature type="region of interest" description="Disordered" evidence="2">
    <location>
        <begin position="266"/>
        <end position="290"/>
    </location>
</feature>
<dbReference type="SUPFAM" id="SSF53335">
    <property type="entry name" value="S-adenosyl-L-methionine-dependent methyltransferases"/>
    <property type="match status" value="1"/>
</dbReference>
<evidence type="ECO:0000256" key="2">
    <source>
        <dbReference type="SAM" id="MobiDB-lite"/>
    </source>
</evidence>
<reference evidence="3 4" key="1">
    <citation type="submission" date="2018-11" db="EMBL/GenBank/DDBJ databases">
        <title>YIM 102482-1 draft genome.</title>
        <authorList>
            <person name="Li G."/>
            <person name="Jiang Y."/>
        </authorList>
    </citation>
    <scope>NUCLEOTIDE SEQUENCE [LARGE SCALE GENOMIC DNA]</scope>
    <source>
        <strain evidence="3 4">YIM 102482-1</strain>
    </source>
</reference>
<keyword evidence="4" id="KW-1185">Reference proteome</keyword>
<protein>
    <submittedName>
        <fullName evidence="3">Spermine synthase</fullName>
    </submittedName>
</protein>
<dbReference type="RefSeq" id="WP_124971892.1">
    <property type="nucleotide sequence ID" value="NZ_RQVS01000007.1"/>
</dbReference>
<comment type="caution">
    <text evidence="3">The sequence shown here is derived from an EMBL/GenBank/DDBJ whole genome shotgun (WGS) entry which is preliminary data.</text>
</comment>
<dbReference type="PANTHER" id="PTHR43317">
    <property type="entry name" value="THERMOSPERMINE SYNTHASE ACAULIS5"/>
    <property type="match status" value="1"/>
</dbReference>
<dbReference type="NCBIfam" id="NF037959">
    <property type="entry name" value="MFS_SpdSyn"/>
    <property type="match status" value="1"/>
</dbReference>
<proteinExistence type="predicted"/>
<evidence type="ECO:0000313" key="4">
    <source>
        <dbReference type="Proteomes" id="UP000274391"/>
    </source>
</evidence>
<dbReference type="Proteomes" id="UP000274391">
    <property type="component" value="Unassembled WGS sequence"/>
</dbReference>
<dbReference type="Gene3D" id="3.40.50.150">
    <property type="entry name" value="Vaccinia Virus protein VP39"/>
    <property type="match status" value="1"/>
</dbReference>
<accession>A0A3P3VWB4</accession>
<sequence>MARRRTTASDPELTTTLASGRRAHFMREGNGWVLVVDGTPQSEVNLLEPTELSFGYIRHMGHVLDLAFTPRQPLTAVHLGAGAMTIPRYLDATRPGSRQQVIELERDLIDFVRKVAPLPTHAAIRVRYGDAREQLERLPGGLQGAVDAVVVDVFAGAQTPPQVTSLEFFGHVAKLLAPGGVALANVADGHTLSFARREVATMRQAIGPVTLISDPAVFKGRRFGNIVVAASASPLELPGLSRLAAAGFPAASVMDDAPAREWLRGAEPFADSDAQSSPLPGRGTFQVRRD</sequence>